<name>A0A4Y2WTW8_ARAVE</name>
<dbReference type="GO" id="GO:0008276">
    <property type="term" value="F:protein methyltransferase activity"/>
    <property type="evidence" value="ECO:0007669"/>
    <property type="project" value="UniProtKB-ARBA"/>
</dbReference>
<accession>A0A4Y2WTW8</accession>
<dbReference type="Gene3D" id="2.170.270.10">
    <property type="entry name" value="SET domain"/>
    <property type="match status" value="1"/>
</dbReference>
<dbReference type="OrthoDB" id="6436370at2759"/>
<organism evidence="2 3">
    <name type="scientific">Araneus ventricosus</name>
    <name type="common">Orbweaver spider</name>
    <name type="synonym">Epeira ventricosa</name>
    <dbReference type="NCBI Taxonomy" id="182803"/>
    <lineage>
        <taxon>Eukaryota</taxon>
        <taxon>Metazoa</taxon>
        <taxon>Ecdysozoa</taxon>
        <taxon>Arthropoda</taxon>
        <taxon>Chelicerata</taxon>
        <taxon>Arachnida</taxon>
        <taxon>Araneae</taxon>
        <taxon>Araneomorphae</taxon>
        <taxon>Entelegynae</taxon>
        <taxon>Araneoidea</taxon>
        <taxon>Araneidae</taxon>
        <taxon>Araneus</taxon>
    </lineage>
</organism>
<reference evidence="2 3" key="1">
    <citation type="journal article" date="2019" name="Sci. Rep.">
        <title>Orb-weaving spider Araneus ventricosus genome elucidates the spidroin gene catalogue.</title>
        <authorList>
            <person name="Kono N."/>
            <person name="Nakamura H."/>
            <person name="Ohtoshi R."/>
            <person name="Moran D.A.P."/>
            <person name="Shinohara A."/>
            <person name="Yoshida Y."/>
            <person name="Fujiwara M."/>
            <person name="Mori M."/>
            <person name="Tomita M."/>
            <person name="Arakawa K."/>
        </authorList>
    </citation>
    <scope>NUCLEOTIDE SEQUENCE [LARGE SCALE GENOMIC DNA]</scope>
</reference>
<keyword evidence="3" id="KW-1185">Reference proteome</keyword>
<feature type="domain" description="SET" evidence="1">
    <location>
        <begin position="4"/>
        <end position="41"/>
    </location>
</feature>
<protein>
    <recommendedName>
        <fullName evidence="1">SET domain-containing protein</fullName>
    </recommendedName>
</protein>
<sequence>ASNFDHSCVPNANVHFNGKLQVIQIKAIKNIDKFEKVTFSYCQMFTLLEVSTIHLNMKDSFGERGCCCSDCSQPYGVSNNHFNKTAFNLLR</sequence>
<proteinExistence type="predicted"/>
<dbReference type="Pfam" id="PF00856">
    <property type="entry name" value="SET"/>
    <property type="match status" value="1"/>
</dbReference>
<evidence type="ECO:0000259" key="1">
    <source>
        <dbReference type="Pfam" id="PF00856"/>
    </source>
</evidence>
<dbReference type="GO" id="GO:0008757">
    <property type="term" value="F:S-adenosylmethionine-dependent methyltransferase activity"/>
    <property type="evidence" value="ECO:0007669"/>
    <property type="project" value="UniProtKB-ARBA"/>
</dbReference>
<dbReference type="SUPFAM" id="SSF82199">
    <property type="entry name" value="SET domain"/>
    <property type="match status" value="1"/>
</dbReference>
<dbReference type="AlphaFoldDB" id="A0A4Y2WTW8"/>
<evidence type="ECO:0000313" key="2">
    <source>
        <dbReference type="EMBL" id="GBO40621.1"/>
    </source>
</evidence>
<feature type="non-terminal residue" evidence="2">
    <location>
        <position position="1"/>
    </location>
</feature>
<gene>
    <name evidence="2" type="ORF">AVEN_163612_1</name>
</gene>
<dbReference type="InterPro" id="IPR046341">
    <property type="entry name" value="SET_dom_sf"/>
</dbReference>
<dbReference type="InterPro" id="IPR001214">
    <property type="entry name" value="SET_dom"/>
</dbReference>
<dbReference type="Proteomes" id="UP000499080">
    <property type="component" value="Unassembled WGS sequence"/>
</dbReference>
<dbReference type="GO" id="GO:0008170">
    <property type="term" value="F:N-methyltransferase activity"/>
    <property type="evidence" value="ECO:0007669"/>
    <property type="project" value="UniProtKB-ARBA"/>
</dbReference>
<dbReference type="EMBL" id="BGPR01065905">
    <property type="protein sequence ID" value="GBO40621.1"/>
    <property type="molecule type" value="Genomic_DNA"/>
</dbReference>
<evidence type="ECO:0000313" key="3">
    <source>
        <dbReference type="Proteomes" id="UP000499080"/>
    </source>
</evidence>
<comment type="caution">
    <text evidence="2">The sequence shown here is derived from an EMBL/GenBank/DDBJ whole genome shotgun (WGS) entry which is preliminary data.</text>
</comment>